<reference evidence="2 3" key="1">
    <citation type="journal article" date="2018" name="PLoS Genet.">
        <title>Population sequencing reveals clonal diversity and ancestral inbreeding in the grapevine cultivar Chardonnay.</title>
        <authorList>
            <person name="Roach M.J."/>
            <person name="Johnson D.L."/>
            <person name="Bohlmann J."/>
            <person name="van Vuuren H.J."/>
            <person name="Jones S.J."/>
            <person name="Pretorius I.S."/>
            <person name="Schmidt S.A."/>
            <person name="Borneman A.R."/>
        </authorList>
    </citation>
    <scope>NUCLEOTIDE SEQUENCE [LARGE SCALE GENOMIC DNA]</scope>
    <source>
        <strain evidence="3">cv. Chardonnay</strain>
        <tissue evidence="2">Leaf</tissue>
    </source>
</reference>
<sequence length="468" mass="52814">MPGMKLTDSMVHDDAQIYDIKSRISTTKQGNCSITECSNILHNLWQELDHYQCIEMKCSEDATILKKFMEKDRIYTFLAGLNAEFDIVRVQVLGKEDLPSLNETIGIIQGEESRRRVMLEPQPVESSAMVLRGANARSGGADHQPSTYCSGVTNESSWSEDYAELDRVEIEKLKFFLGTLEKPTGSSTCSLAFSVLALVIKTYLQQMDQGMGNMIGLARGRNGLYYLEFDGQSSILDHKTPTQVLESEPNLSADDRTKGIEIISNSEAYERDVFDPKPRDDYDLPIAIRKVAKMKTVRILLSLTISRGWSMQQYDVKNTFLHGDLDEEIYMEVPLVMKALKYKQGQGDHTLFVKHSASREVTALLVYVDDVVVTGDDLKVETPIEQNHKLCEAAEDTAVDRESYQWVVSRLIYLLHTRPHIAYAVGVVSQYLKGTLGKGILFKKGEKLTLEAYTDVDYARSIDNRRST</sequence>
<dbReference type="PANTHER" id="PTHR34222:SF37">
    <property type="entry name" value="RETROTRANSPOSON GAG DOMAIN-CONTAINING PROTEIN"/>
    <property type="match status" value="1"/>
</dbReference>
<evidence type="ECO:0000313" key="2">
    <source>
        <dbReference type="EMBL" id="RVW40376.1"/>
    </source>
</evidence>
<protein>
    <recommendedName>
        <fullName evidence="1">Reverse transcriptase Ty1/copia-type domain-containing protein</fullName>
    </recommendedName>
</protein>
<dbReference type="AlphaFoldDB" id="A0A438DXZ1"/>
<dbReference type="PANTHER" id="PTHR34222">
    <property type="entry name" value="GAG_PRE-INTEGRS DOMAIN-CONTAINING PROTEIN"/>
    <property type="match status" value="1"/>
</dbReference>
<dbReference type="Pfam" id="PF07727">
    <property type="entry name" value="RVT_2"/>
    <property type="match status" value="1"/>
</dbReference>
<gene>
    <name evidence="2" type="ORF">CK203_092433</name>
</gene>
<evidence type="ECO:0000313" key="3">
    <source>
        <dbReference type="Proteomes" id="UP000288805"/>
    </source>
</evidence>
<dbReference type="EMBL" id="QGNW01001460">
    <property type="protein sequence ID" value="RVW40376.1"/>
    <property type="molecule type" value="Genomic_DNA"/>
</dbReference>
<name>A0A438DXZ1_VITVI</name>
<proteinExistence type="predicted"/>
<organism evidence="2 3">
    <name type="scientific">Vitis vinifera</name>
    <name type="common">Grape</name>
    <dbReference type="NCBI Taxonomy" id="29760"/>
    <lineage>
        <taxon>Eukaryota</taxon>
        <taxon>Viridiplantae</taxon>
        <taxon>Streptophyta</taxon>
        <taxon>Embryophyta</taxon>
        <taxon>Tracheophyta</taxon>
        <taxon>Spermatophyta</taxon>
        <taxon>Magnoliopsida</taxon>
        <taxon>eudicotyledons</taxon>
        <taxon>Gunneridae</taxon>
        <taxon>Pentapetalae</taxon>
        <taxon>rosids</taxon>
        <taxon>Vitales</taxon>
        <taxon>Vitaceae</taxon>
        <taxon>Viteae</taxon>
        <taxon>Vitis</taxon>
    </lineage>
</organism>
<dbReference type="Proteomes" id="UP000288805">
    <property type="component" value="Unassembled WGS sequence"/>
</dbReference>
<dbReference type="InterPro" id="IPR013103">
    <property type="entry name" value="RVT_2"/>
</dbReference>
<feature type="domain" description="Reverse transcriptase Ty1/copia-type" evidence="1">
    <location>
        <begin position="278"/>
        <end position="334"/>
    </location>
</feature>
<accession>A0A438DXZ1</accession>
<evidence type="ECO:0000259" key="1">
    <source>
        <dbReference type="Pfam" id="PF07727"/>
    </source>
</evidence>
<comment type="caution">
    <text evidence="2">The sequence shown here is derived from an EMBL/GenBank/DDBJ whole genome shotgun (WGS) entry which is preliminary data.</text>
</comment>